<dbReference type="RefSeq" id="WP_252365170.1">
    <property type="nucleotide sequence ID" value="NZ_MWIH01000003.1"/>
</dbReference>
<dbReference type="InterPro" id="IPR052276">
    <property type="entry name" value="Diphthamide-biosynth_chaperone"/>
</dbReference>
<dbReference type="CDD" id="cd06257">
    <property type="entry name" value="DnaJ"/>
    <property type="match status" value="1"/>
</dbReference>
<name>A0A1V9AAN1_SACPI</name>
<gene>
    <name evidence="4" type="ORF">B1813_03800</name>
</gene>
<dbReference type="SUPFAM" id="SSF46565">
    <property type="entry name" value="Chaperone J-domain"/>
    <property type="match status" value="1"/>
</dbReference>
<keyword evidence="2" id="KW-0472">Membrane</keyword>
<dbReference type="PANTHER" id="PTHR44240">
    <property type="entry name" value="DNAJ DOMAIN (PROKARYOTIC HEAT SHOCK PROTEIN)-RELATED"/>
    <property type="match status" value="1"/>
</dbReference>
<dbReference type="AlphaFoldDB" id="A0A1V9AAN1"/>
<dbReference type="InterPro" id="IPR001623">
    <property type="entry name" value="DnaJ_domain"/>
</dbReference>
<keyword evidence="5" id="KW-1185">Reference proteome</keyword>
<feature type="region of interest" description="Disordered" evidence="1">
    <location>
        <begin position="60"/>
        <end position="80"/>
    </location>
</feature>
<dbReference type="PRINTS" id="PR00625">
    <property type="entry name" value="JDOMAIN"/>
</dbReference>
<evidence type="ECO:0000313" key="4">
    <source>
        <dbReference type="EMBL" id="OQO94118.1"/>
    </source>
</evidence>
<dbReference type="Pfam" id="PF08378">
    <property type="entry name" value="NERD"/>
    <property type="match status" value="1"/>
</dbReference>
<keyword evidence="2" id="KW-0812">Transmembrane</keyword>
<proteinExistence type="predicted"/>
<feature type="transmembrane region" description="Helical" evidence="2">
    <location>
        <begin position="129"/>
        <end position="149"/>
    </location>
</feature>
<dbReference type="Pfam" id="PF00226">
    <property type="entry name" value="DnaJ"/>
    <property type="match status" value="1"/>
</dbReference>
<dbReference type="InterPro" id="IPR018253">
    <property type="entry name" value="DnaJ_domain_CS"/>
</dbReference>
<feature type="transmembrane region" description="Helical" evidence="2">
    <location>
        <begin position="155"/>
        <end position="176"/>
    </location>
</feature>
<evidence type="ECO:0000313" key="5">
    <source>
        <dbReference type="Proteomes" id="UP000192591"/>
    </source>
</evidence>
<evidence type="ECO:0000256" key="1">
    <source>
        <dbReference type="SAM" id="MobiDB-lite"/>
    </source>
</evidence>
<feature type="domain" description="J" evidence="3">
    <location>
        <begin position="7"/>
        <end position="68"/>
    </location>
</feature>
<keyword evidence="2" id="KW-1133">Transmembrane helix</keyword>
<dbReference type="Proteomes" id="UP000192591">
    <property type="component" value="Unassembled WGS sequence"/>
</dbReference>
<dbReference type="EMBL" id="MWIH01000003">
    <property type="protein sequence ID" value="OQO94118.1"/>
    <property type="molecule type" value="Genomic_DNA"/>
</dbReference>
<dbReference type="PROSITE" id="PS50076">
    <property type="entry name" value="DNAJ_2"/>
    <property type="match status" value="1"/>
</dbReference>
<evidence type="ECO:0000259" key="3">
    <source>
        <dbReference type="PROSITE" id="PS50076"/>
    </source>
</evidence>
<dbReference type="SMART" id="SM00271">
    <property type="entry name" value="DnaJ"/>
    <property type="match status" value="1"/>
</dbReference>
<dbReference type="PANTHER" id="PTHR44240:SF10">
    <property type="entry name" value="J DOMAIN-CONTAINING PROTEIN"/>
    <property type="match status" value="1"/>
</dbReference>
<comment type="caution">
    <text evidence="4">The sequence shown here is derived from an EMBL/GenBank/DDBJ whole genome shotgun (WGS) entry which is preliminary data.</text>
</comment>
<accession>A0A1V9AAN1</accession>
<dbReference type="InterPro" id="IPR011528">
    <property type="entry name" value="NERD"/>
</dbReference>
<dbReference type="Gene3D" id="1.10.287.110">
    <property type="entry name" value="DnaJ domain"/>
    <property type="match status" value="1"/>
</dbReference>
<sequence length="373" mass="40805">MAHDSDDYYAVLGVASDATSTEIKSAYRALVRTAHPDAGGSAAEFQLLRQAYDTLSDPARRATYDRRGRRPSRAVAAETRSRRWATPRRFGEDPDFVPPAPVVDVTSLPWWRLMDGVSRVHYAHPGSPGHATVAAAATGTLLLPLPLVVPFAFSVWLTAVWLLLVVSAVAAAVLLVRRHLESLRTVRAFRGEFGERVVFGSPGTEPDQVAERLTADLVERYLRRLPGVRVFHGLAWPGSVFADVDHAVLCGSRLVLVESKSWLPGHYDTDPDGTLTRNGRRFRGGGTRLAESLEAFRALLPEVEIRAALVLYPSRSGELTTGGRFHGDSPPMTPEQFVRQVGDWLADEPVTVDRHVFRTVLGQVVGHSPAPSA</sequence>
<organism evidence="4 5">
    <name type="scientific">Saccharomonospora piscinae</name>
    <dbReference type="NCBI Taxonomy" id="687388"/>
    <lineage>
        <taxon>Bacteria</taxon>
        <taxon>Bacillati</taxon>
        <taxon>Actinomycetota</taxon>
        <taxon>Actinomycetes</taxon>
        <taxon>Pseudonocardiales</taxon>
        <taxon>Pseudonocardiaceae</taxon>
        <taxon>Saccharomonospora</taxon>
    </lineage>
</organism>
<dbReference type="PROSITE" id="PS00636">
    <property type="entry name" value="DNAJ_1"/>
    <property type="match status" value="1"/>
</dbReference>
<reference evidence="4 5" key="1">
    <citation type="submission" date="2017-02" db="EMBL/GenBank/DDBJ databases">
        <title>Draft genome of Saccharomonospora sp. 154.</title>
        <authorList>
            <person name="Alonso-Carmona G.S."/>
            <person name="De La Haba R."/>
            <person name="Vera-Gargallo B."/>
            <person name="Sandoval-Trujillo A.H."/>
            <person name="Ramirez-Duran N."/>
            <person name="Ventosa A."/>
        </authorList>
    </citation>
    <scope>NUCLEOTIDE SEQUENCE [LARGE SCALE GENOMIC DNA]</scope>
    <source>
        <strain evidence="4 5">LRS4.154</strain>
    </source>
</reference>
<dbReference type="InterPro" id="IPR036869">
    <property type="entry name" value="J_dom_sf"/>
</dbReference>
<dbReference type="STRING" id="1962155.B1813_03800"/>
<protein>
    <submittedName>
        <fullName evidence="4">Molecular chaperone DnaJ</fullName>
    </submittedName>
</protein>
<evidence type="ECO:0000256" key="2">
    <source>
        <dbReference type="SAM" id="Phobius"/>
    </source>
</evidence>